<evidence type="ECO:0000313" key="3">
    <source>
        <dbReference type="Proteomes" id="UP001415857"/>
    </source>
</evidence>
<keyword evidence="3" id="KW-1185">Reference proteome</keyword>
<keyword evidence="1" id="KW-0732">Signal</keyword>
<evidence type="ECO:0008006" key="4">
    <source>
        <dbReference type="Google" id="ProtNLM"/>
    </source>
</evidence>
<dbReference type="AlphaFoldDB" id="A0AAP0NB21"/>
<dbReference type="Proteomes" id="UP001415857">
    <property type="component" value="Unassembled WGS sequence"/>
</dbReference>
<sequence>MFVNNAVLEFYETSEMDSGAGSDEKMVFSKANCTGFARKLLASAEDDDGTTNRIGATCSKDDIVIFQGPTTPLPNGIPTYTVQILNVCVSGCSISNIHVSCGWFSSARLINPRVFRRIDYDDCLVNDGEALGPGESLSFQYANSFQYPLLVSSVACY</sequence>
<proteinExistence type="predicted"/>
<dbReference type="EMBL" id="JBBPBK010000016">
    <property type="protein sequence ID" value="KAK9267984.1"/>
    <property type="molecule type" value="Genomic_DNA"/>
</dbReference>
<evidence type="ECO:0000256" key="1">
    <source>
        <dbReference type="ARBA" id="ARBA00022729"/>
    </source>
</evidence>
<evidence type="ECO:0000313" key="2">
    <source>
        <dbReference type="EMBL" id="KAK9267984.1"/>
    </source>
</evidence>
<protein>
    <recommendedName>
        <fullName evidence="4">TPD1 protein homolog 1-like</fullName>
    </recommendedName>
</protein>
<gene>
    <name evidence="2" type="ORF">L1049_010421</name>
</gene>
<dbReference type="Pfam" id="PF24068">
    <property type="entry name" value="TPD1_C"/>
    <property type="match status" value="1"/>
</dbReference>
<accession>A0AAP0NB21</accession>
<dbReference type="GO" id="GO:0001709">
    <property type="term" value="P:cell fate determination"/>
    <property type="evidence" value="ECO:0007669"/>
    <property type="project" value="TreeGrafter"/>
</dbReference>
<dbReference type="PANTHER" id="PTHR33184">
    <property type="entry name" value="PROTEIN TAPETUM DETERMINANT 1-LIKE-RELATED"/>
    <property type="match status" value="1"/>
</dbReference>
<dbReference type="PANTHER" id="PTHR33184:SF61">
    <property type="entry name" value="TPD1 PROTEIN HOMOLOG 1"/>
    <property type="match status" value="1"/>
</dbReference>
<comment type="caution">
    <text evidence="2">The sequence shown here is derived from an EMBL/GenBank/DDBJ whole genome shotgun (WGS) entry which is preliminary data.</text>
</comment>
<organism evidence="2 3">
    <name type="scientific">Liquidambar formosana</name>
    <name type="common">Formosan gum</name>
    <dbReference type="NCBI Taxonomy" id="63359"/>
    <lineage>
        <taxon>Eukaryota</taxon>
        <taxon>Viridiplantae</taxon>
        <taxon>Streptophyta</taxon>
        <taxon>Embryophyta</taxon>
        <taxon>Tracheophyta</taxon>
        <taxon>Spermatophyta</taxon>
        <taxon>Magnoliopsida</taxon>
        <taxon>eudicotyledons</taxon>
        <taxon>Gunneridae</taxon>
        <taxon>Pentapetalae</taxon>
        <taxon>Saxifragales</taxon>
        <taxon>Altingiaceae</taxon>
        <taxon>Liquidambar</taxon>
    </lineage>
</organism>
<dbReference type="InterPro" id="IPR040361">
    <property type="entry name" value="TPD1"/>
</dbReference>
<name>A0AAP0NB21_LIQFO</name>
<reference evidence="2 3" key="1">
    <citation type="journal article" date="2024" name="Plant J.">
        <title>Genome sequences and population genomics reveal climatic adaptation and genomic divergence between two closely related sweetgum species.</title>
        <authorList>
            <person name="Xu W.Q."/>
            <person name="Ren C.Q."/>
            <person name="Zhang X.Y."/>
            <person name="Comes H.P."/>
            <person name="Liu X.H."/>
            <person name="Li Y.G."/>
            <person name="Kettle C.J."/>
            <person name="Jalonen R."/>
            <person name="Gaisberger H."/>
            <person name="Ma Y.Z."/>
            <person name="Qiu Y.X."/>
        </authorList>
    </citation>
    <scope>NUCLEOTIDE SEQUENCE [LARGE SCALE GENOMIC DNA]</scope>
    <source>
        <strain evidence="2">Hangzhou</strain>
    </source>
</reference>